<accession>A0A843VSS8</accession>
<feature type="compositionally biased region" description="Polar residues" evidence="1">
    <location>
        <begin position="54"/>
        <end position="69"/>
    </location>
</feature>
<organism evidence="2 3">
    <name type="scientific">Colocasia esculenta</name>
    <name type="common">Wild taro</name>
    <name type="synonym">Arum esculentum</name>
    <dbReference type="NCBI Taxonomy" id="4460"/>
    <lineage>
        <taxon>Eukaryota</taxon>
        <taxon>Viridiplantae</taxon>
        <taxon>Streptophyta</taxon>
        <taxon>Embryophyta</taxon>
        <taxon>Tracheophyta</taxon>
        <taxon>Spermatophyta</taxon>
        <taxon>Magnoliopsida</taxon>
        <taxon>Liliopsida</taxon>
        <taxon>Araceae</taxon>
        <taxon>Aroideae</taxon>
        <taxon>Colocasieae</taxon>
        <taxon>Colocasia</taxon>
    </lineage>
</organism>
<dbReference type="Proteomes" id="UP000652761">
    <property type="component" value="Unassembled WGS sequence"/>
</dbReference>
<dbReference type="EMBL" id="NMUH01002135">
    <property type="protein sequence ID" value="MQL98066.1"/>
    <property type="molecule type" value="Genomic_DNA"/>
</dbReference>
<sequence length="214" mass="23827">MHRNNACTIKPNERKLVLSHTKHRSRCPTSPSQATGNWHSKRQDNRSPQPIAPQGNNVHEVSNQLNLKTAQGKGPSPQRSPQCTTRHQMPCESTTTPSNPRKAEEEGTQPASSSHKGENRESSDNQNKHKAALGRTSTKSTKSRSGRTLPERSPTNDTLQTIGQHNGSPKQTPSTSGKNLPQKRQRVILGRTFTRTNKTKRPNNTNQQREHCSK</sequence>
<evidence type="ECO:0000313" key="2">
    <source>
        <dbReference type="EMBL" id="MQL98066.1"/>
    </source>
</evidence>
<feature type="compositionally biased region" description="Low complexity" evidence="1">
    <location>
        <begin position="191"/>
        <end position="206"/>
    </location>
</feature>
<comment type="caution">
    <text evidence="2">The sequence shown here is derived from an EMBL/GenBank/DDBJ whole genome shotgun (WGS) entry which is preliminary data.</text>
</comment>
<feature type="region of interest" description="Disordered" evidence="1">
    <location>
        <begin position="1"/>
        <end position="214"/>
    </location>
</feature>
<protein>
    <submittedName>
        <fullName evidence="2">Uncharacterized protein</fullName>
    </submittedName>
</protein>
<gene>
    <name evidence="2" type="ORF">Taro_030770</name>
</gene>
<keyword evidence="3" id="KW-1185">Reference proteome</keyword>
<evidence type="ECO:0000313" key="3">
    <source>
        <dbReference type="Proteomes" id="UP000652761"/>
    </source>
</evidence>
<feature type="compositionally biased region" description="Polar residues" evidence="1">
    <location>
        <begin position="153"/>
        <end position="179"/>
    </location>
</feature>
<dbReference type="AlphaFoldDB" id="A0A843VSS8"/>
<name>A0A843VSS8_COLES</name>
<reference evidence="2" key="1">
    <citation type="submission" date="2017-07" db="EMBL/GenBank/DDBJ databases">
        <title>Taro Niue Genome Assembly and Annotation.</title>
        <authorList>
            <person name="Atibalentja N."/>
            <person name="Keating K."/>
            <person name="Fields C.J."/>
        </authorList>
    </citation>
    <scope>NUCLEOTIDE SEQUENCE</scope>
    <source>
        <strain evidence="2">Niue_2</strain>
        <tissue evidence="2">Leaf</tissue>
    </source>
</reference>
<feature type="compositionally biased region" description="Polar residues" evidence="1">
    <location>
        <begin position="27"/>
        <end position="38"/>
    </location>
</feature>
<evidence type="ECO:0000256" key="1">
    <source>
        <dbReference type="SAM" id="MobiDB-lite"/>
    </source>
</evidence>
<feature type="compositionally biased region" description="Polar residues" evidence="1">
    <location>
        <begin position="77"/>
        <end position="99"/>
    </location>
</feature>
<feature type="compositionally biased region" description="Basic and acidic residues" evidence="1">
    <location>
        <begin position="115"/>
        <end position="127"/>
    </location>
</feature>
<proteinExistence type="predicted"/>